<keyword evidence="3" id="KW-1185">Reference proteome</keyword>
<dbReference type="InterPro" id="IPR025476">
    <property type="entry name" value="Helitron_helicase-like"/>
</dbReference>
<reference evidence="2" key="1">
    <citation type="submission" date="2023-04" db="EMBL/GenBank/DDBJ databases">
        <authorList>
            <person name="Vijverberg K."/>
            <person name="Xiong W."/>
            <person name="Schranz E."/>
        </authorList>
    </citation>
    <scope>NUCLEOTIDE SEQUENCE</scope>
</reference>
<gene>
    <name evidence="2" type="ORF">LSALG_LOCUS26038</name>
</gene>
<organism evidence="2 3">
    <name type="scientific">Lactuca saligna</name>
    <name type="common">Willowleaf lettuce</name>
    <dbReference type="NCBI Taxonomy" id="75948"/>
    <lineage>
        <taxon>Eukaryota</taxon>
        <taxon>Viridiplantae</taxon>
        <taxon>Streptophyta</taxon>
        <taxon>Embryophyta</taxon>
        <taxon>Tracheophyta</taxon>
        <taxon>Spermatophyta</taxon>
        <taxon>Magnoliopsida</taxon>
        <taxon>eudicotyledons</taxon>
        <taxon>Gunneridae</taxon>
        <taxon>Pentapetalae</taxon>
        <taxon>asterids</taxon>
        <taxon>campanulids</taxon>
        <taxon>Asterales</taxon>
        <taxon>Asteraceae</taxon>
        <taxon>Cichorioideae</taxon>
        <taxon>Cichorieae</taxon>
        <taxon>Lactucinae</taxon>
        <taxon>Lactuca</taxon>
    </lineage>
</organism>
<dbReference type="PANTHER" id="PTHR10492:SF92">
    <property type="entry name" value="ATP-DEPENDENT DNA HELICASE"/>
    <property type="match status" value="1"/>
</dbReference>
<feature type="domain" description="Helitron helicase-like" evidence="1">
    <location>
        <begin position="9"/>
        <end position="122"/>
    </location>
</feature>
<dbReference type="Proteomes" id="UP001177003">
    <property type="component" value="Chromosome 5"/>
</dbReference>
<dbReference type="EMBL" id="OX465081">
    <property type="protein sequence ID" value="CAI9286629.1"/>
    <property type="molecule type" value="Genomic_DNA"/>
</dbReference>
<accession>A0AA36E810</accession>
<dbReference type="PANTHER" id="PTHR10492">
    <property type="match status" value="1"/>
</dbReference>
<dbReference type="Pfam" id="PF14214">
    <property type="entry name" value="Helitron_like_N"/>
    <property type="match status" value="1"/>
</dbReference>
<name>A0AA36E810_LACSI</name>
<sequence length="465" mass="53322">MAKGETEGSAIGRRIVLPSNFIGGPRNMRQKYVDAMALVQKFGKPDIFLTMTCNPNWPEIKENLKPYEEGQNRADLIVRVFHAKLEQLKHELFKNNIFGEICAHTYVIEFQKRGLPHAHFLLILESNCKMHTPEDFDKIVSTEIPSESANPHLFRMVVQHMIHGPCGSLNPFNICMKKKGSCKNLYPKDFSSQTIQTDDAYPIYRRRNDGSEVKVRGAILNNKWVVPYNAYLLCKFNCHINIEICSSIKAVKYIYKYICKGSDKISFNISPITNPVLINEINEYQSGQWVSPPEGAWRIFKFPLGEMKPAVIHLPLHLENYQPLTFKHKSTLVNILSNSGQRKTMLTELFVENDIGVLAKKLKLTYNHFPDHFVWKGDKKMWSPRKIGDSIGRIVIAHPTEGERYYLRILLSRVRCPKSFADLKMINGVTVATFREAALLRGYLLDDATQQVCMQEASTFHMPLS</sequence>
<evidence type="ECO:0000313" key="2">
    <source>
        <dbReference type="EMBL" id="CAI9286629.1"/>
    </source>
</evidence>
<protein>
    <recommendedName>
        <fullName evidence="1">Helitron helicase-like domain-containing protein</fullName>
    </recommendedName>
</protein>
<dbReference type="AlphaFoldDB" id="A0AA36E810"/>
<proteinExistence type="predicted"/>
<evidence type="ECO:0000259" key="1">
    <source>
        <dbReference type="Pfam" id="PF14214"/>
    </source>
</evidence>
<evidence type="ECO:0000313" key="3">
    <source>
        <dbReference type="Proteomes" id="UP001177003"/>
    </source>
</evidence>